<name>A0A0R0M5A9_9MICR</name>
<evidence type="ECO:0000313" key="1">
    <source>
        <dbReference type="EMBL" id="KRH94724.1"/>
    </source>
</evidence>
<organism evidence="1 2">
    <name type="scientific">Pseudoloma neurophilia</name>
    <dbReference type="NCBI Taxonomy" id="146866"/>
    <lineage>
        <taxon>Eukaryota</taxon>
        <taxon>Fungi</taxon>
        <taxon>Fungi incertae sedis</taxon>
        <taxon>Microsporidia</taxon>
        <taxon>Pseudoloma</taxon>
    </lineage>
</organism>
<reference evidence="1 2" key="1">
    <citation type="submission" date="2015-07" db="EMBL/GenBank/DDBJ databases">
        <title>The genome of Pseudoloma neurophilia, a relevant intracellular parasite of the zebrafish.</title>
        <authorList>
            <person name="Ndikumana S."/>
            <person name="Pelin A."/>
            <person name="Sanders J."/>
            <person name="Corradi N."/>
        </authorList>
    </citation>
    <scope>NUCLEOTIDE SEQUENCE [LARGE SCALE GENOMIC DNA]</scope>
    <source>
        <strain evidence="1 2">MK1</strain>
    </source>
</reference>
<accession>A0A0R0M5A9</accession>
<dbReference type="VEuPathDB" id="MicrosporidiaDB:M153_1590003390"/>
<comment type="caution">
    <text evidence="1">The sequence shown here is derived from an EMBL/GenBank/DDBJ whole genome shotgun (WGS) entry which is preliminary data.</text>
</comment>
<gene>
    <name evidence="1" type="ORF">M153_1590003390</name>
</gene>
<evidence type="ECO:0000313" key="2">
    <source>
        <dbReference type="Proteomes" id="UP000051530"/>
    </source>
</evidence>
<protein>
    <submittedName>
        <fullName evidence="1">Uncharacterized protein</fullName>
    </submittedName>
</protein>
<sequence length="56" mass="6590">MMNNLQQPQEEVLNKLLDSDKLDRQNVRNSIFKTSDIIRPMTTTLTKQHMADICRD</sequence>
<keyword evidence="2" id="KW-1185">Reference proteome</keyword>
<dbReference type="Proteomes" id="UP000051530">
    <property type="component" value="Unassembled WGS sequence"/>
</dbReference>
<dbReference type="EMBL" id="LGUB01000037">
    <property type="protein sequence ID" value="KRH94724.1"/>
    <property type="molecule type" value="Genomic_DNA"/>
</dbReference>
<proteinExistence type="predicted"/>
<dbReference type="AlphaFoldDB" id="A0A0R0M5A9"/>